<accession>A0A0C3EE45</accession>
<organism evidence="1 2">
    <name type="scientific">Piloderma croceum (strain F 1598)</name>
    <dbReference type="NCBI Taxonomy" id="765440"/>
    <lineage>
        <taxon>Eukaryota</taxon>
        <taxon>Fungi</taxon>
        <taxon>Dikarya</taxon>
        <taxon>Basidiomycota</taxon>
        <taxon>Agaricomycotina</taxon>
        <taxon>Agaricomycetes</taxon>
        <taxon>Agaricomycetidae</taxon>
        <taxon>Atheliales</taxon>
        <taxon>Atheliaceae</taxon>
        <taxon>Piloderma</taxon>
    </lineage>
</organism>
<reference evidence="1 2" key="1">
    <citation type="submission" date="2014-04" db="EMBL/GenBank/DDBJ databases">
        <authorList>
            <consortium name="DOE Joint Genome Institute"/>
            <person name="Kuo A."/>
            <person name="Tarkka M."/>
            <person name="Buscot F."/>
            <person name="Kohler A."/>
            <person name="Nagy L.G."/>
            <person name="Floudas D."/>
            <person name="Copeland A."/>
            <person name="Barry K.W."/>
            <person name="Cichocki N."/>
            <person name="Veneault-Fourrey C."/>
            <person name="LaButti K."/>
            <person name="Lindquist E.A."/>
            <person name="Lipzen A."/>
            <person name="Lundell T."/>
            <person name="Morin E."/>
            <person name="Murat C."/>
            <person name="Sun H."/>
            <person name="Tunlid A."/>
            <person name="Henrissat B."/>
            <person name="Grigoriev I.V."/>
            <person name="Hibbett D.S."/>
            <person name="Martin F."/>
            <person name="Nordberg H.P."/>
            <person name="Cantor M.N."/>
            <person name="Hua S.X."/>
        </authorList>
    </citation>
    <scope>NUCLEOTIDE SEQUENCE [LARGE SCALE GENOMIC DNA]</scope>
    <source>
        <strain evidence="1 2">F 1598</strain>
    </source>
</reference>
<proteinExistence type="predicted"/>
<name>A0A0C3EE45_PILCF</name>
<dbReference type="InParanoid" id="A0A0C3EE45"/>
<evidence type="ECO:0000313" key="2">
    <source>
        <dbReference type="Proteomes" id="UP000054166"/>
    </source>
</evidence>
<sequence length="217" mass="24505">MSITFLTLPLPEFHQTPPVILAFHWAVSGPLTSPSSQYPAPPPPLYRCLLLLPSPSLAHPHPDPPTTSYSECDTNLLQEIGIDPPVPPSQAAVDWFHEFTLSRQWLHGSLPHRLAEDAYSDAWMLYQGFPQALESPYYTYPHFELFHHLAAVSSVDNVWREPSHRVTSALLGADKEILIGLESEYHSFMFYYEKQILLTRAAAGYNELIDDVLSHSL</sequence>
<keyword evidence="2" id="KW-1185">Reference proteome</keyword>
<protein>
    <submittedName>
        <fullName evidence="1">Uncharacterized protein</fullName>
    </submittedName>
</protein>
<reference evidence="2" key="2">
    <citation type="submission" date="2015-01" db="EMBL/GenBank/DDBJ databases">
        <title>Evolutionary Origins and Diversification of the Mycorrhizal Mutualists.</title>
        <authorList>
            <consortium name="DOE Joint Genome Institute"/>
            <consortium name="Mycorrhizal Genomics Consortium"/>
            <person name="Kohler A."/>
            <person name="Kuo A."/>
            <person name="Nagy L.G."/>
            <person name="Floudas D."/>
            <person name="Copeland A."/>
            <person name="Barry K.W."/>
            <person name="Cichocki N."/>
            <person name="Veneault-Fourrey C."/>
            <person name="LaButti K."/>
            <person name="Lindquist E.A."/>
            <person name="Lipzen A."/>
            <person name="Lundell T."/>
            <person name="Morin E."/>
            <person name="Murat C."/>
            <person name="Riley R."/>
            <person name="Ohm R."/>
            <person name="Sun H."/>
            <person name="Tunlid A."/>
            <person name="Henrissat B."/>
            <person name="Grigoriev I.V."/>
            <person name="Hibbett D.S."/>
            <person name="Martin F."/>
        </authorList>
    </citation>
    <scope>NUCLEOTIDE SEQUENCE [LARGE SCALE GENOMIC DNA]</scope>
    <source>
        <strain evidence="2">F 1598</strain>
    </source>
</reference>
<dbReference type="HOGENOM" id="CLU_1272729_0_0_1"/>
<evidence type="ECO:0000313" key="1">
    <source>
        <dbReference type="EMBL" id="KIM70960.1"/>
    </source>
</evidence>
<dbReference type="AlphaFoldDB" id="A0A0C3EE45"/>
<gene>
    <name evidence="1" type="ORF">PILCRDRAFT_17564</name>
</gene>
<dbReference type="EMBL" id="KN833659">
    <property type="protein sequence ID" value="KIM70960.1"/>
    <property type="molecule type" value="Genomic_DNA"/>
</dbReference>
<dbReference type="Proteomes" id="UP000054166">
    <property type="component" value="Unassembled WGS sequence"/>
</dbReference>